<protein>
    <recommendedName>
        <fullName evidence="3">F-box domain-containing protein</fullName>
    </recommendedName>
</protein>
<dbReference type="EMBL" id="KV425980">
    <property type="protein sequence ID" value="KZV93981.1"/>
    <property type="molecule type" value="Genomic_DNA"/>
</dbReference>
<gene>
    <name evidence="1" type="ORF">EXIGLDRAFT_824837</name>
</gene>
<dbReference type="Proteomes" id="UP000077266">
    <property type="component" value="Unassembled WGS sequence"/>
</dbReference>
<reference evidence="1 2" key="1">
    <citation type="journal article" date="2016" name="Mol. Biol. Evol.">
        <title>Comparative Genomics of Early-Diverging Mushroom-Forming Fungi Provides Insights into the Origins of Lignocellulose Decay Capabilities.</title>
        <authorList>
            <person name="Nagy L.G."/>
            <person name="Riley R."/>
            <person name="Tritt A."/>
            <person name="Adam C."/>
            <person name="Daum C."/>
            <person name="Floudas D."/>
            <person name="Sun H."/>
            <person name="Yadav J.S."/>
            <person name="Pangilinan J."/>
            <person name="Larsson K.H."/>
            <person name="Matsuura K."/>
            <person name="Barry K."/>
            <person name="Labutti K."/>
            <person name="Kuo R."/>
            <person name="Ohm R.A."/>
            <person name="Bhattacharya S.S."/>
            <person name="Shirouzu T."/>
            <person name="Yoshinaga Y."/>
            <person name="Martin F.M."/>
            <person name="Grigoriev I.V."/>
            <person name="Hibbett D.S."/>
        </authorList>
    </citation>
    <scope>NUCLEOTIDE SEQUENCE [LARGE SCALE GENOMIC DNA]</scope>
    <source>
        <strain evidence="1 2">HHB12029</strain>
    </source>
</reference>
<evidence type="ECO:0000313" key="1">
    <source>
        <dbReference type="EMBL" id="KZV93981.1"/>
    </source>
</evidence>
<evidence type="ECO:0008006" key="3">
    <source>
        <dbReference type="Google" id="ProtNLM"/>
    </source>
</evidence>
<keyword evidence="2" id="KW-1185">Reference proteome</keyword>
<name>A0A165IWN0_EXIGL</name>
<accession>A0A165IWN0</accession>
<dbReference type="AlphaFoldDB" id="A0A165IWN0"/>
<dbReference type="InParanoid" id="A0A165IWN0"/>
<sequence>MIPIAASLARDTDSKTLARLARVSSSLLSLVSPSLYRTIFLHTPRAGQSFCHALASNPHLGAYVRVLSIRRPASGRLAVAPHDMLDSCVNLAVVQIMYMASPPGRGRTELVDLVDTIVPRLLASQRMTRLVVGESDEHPVEIIRRITNPGLQVDIERLTELYILRSSVTVGARILPPDFKVFQNLESLVIAMDVTPREWDHSLDSTVAGLRSLWPSLWYVRKLPRLKRLRFFLYPAHVARATARDFVASTREMDDRRITVAVIESAEEAESLVVLHELGRIDIWTHGEPLLEHSQHPAGTTDIVRTLRQHGRWNRMY</sequence>
<proteinExistence type="predicted"/>
<organism evidence="1 2">
    <name type="scientific">Exidia glandulosa HHB12029</name>
    <dbReference type="NCBI Taxonomy" id="1314781"/>
    <lineage>
        <taxon>Eukaryota</taxon>
        <taxon>Fungi</taxon>
        <taxon>Dikarya</taxon>
        <taxon>Basidiomycota</taxon>
        <taxon>Agaricomycotina</taxon>
        <taxon>Agaricomycetes</taxon>
        <taxon>Auriculariales</taxon>
        <taxon>Exidiaceae</taxon>
        <taxon>Exidia</taxon>
    </lineage>
</organism>
<evidence type="ECO:0000313" key="2">
    <source>
        <dbReference type="Proteomes" id="UP000077266"/>
    </source>
</evidence>